<dbReference type="AlphaFoldDB" id="A0A4S4C4P0"/>
<dbReference type="GO" id="GO:0016491">
    <property type="term" value="F:oxidoreductase activity"/>
    <property type="evidence" value="ECO:0007669"/>
    <property type="project" value="UniProtKB-KW"/>
</dbReference>
<accession>A0A4S4C4P0</accession>
<name>A0A4S4C4P0_9BACL</name>
<evidence type="ECO:0000313" key="6">
    <source>
        <dbReference type="EMBL" id="THF82699.1"/>
    </source>
</evidence>
<proteinExistence type="predicted"/>
<evidence type="ECO:0000256" key="4">
    <source>
        <dbReference type="ARBA" id="ARBA00023004"/>
    </source>
</evidence>
<reference evidence="6 7" key="1">
    <citation type="submission" date="2019-04" db="EMBL/GenBank/DDBJ databases">
        <title>Cohnella sp. nov. isolated from preserved vegetables.</title>
        <authorList>
            <person name="Lin S.-Y."/>
            <person name="Hung M.-H."/>
            <person name="Young C.-C."/>
        </authorList>
    </citation>
    <scope>NUCLEOTIDE SEQUENCE [LARGE SCALE GENOMIC DNA]</scope>
    <source>
        <strain evidence="6 7">CC-MHH1044</strain>
    </source>
</reference>
<gene>
    <name evidence="6" type="ORF">E6C55_06425</name>
</gene>
<evidence type="ECO:0000313" key="7">
    <source>
        <dbReference type="Proteomes" id="UP000310636"/>
    </source>
</evidence>
<dbReference type="GO" id="GO:0046872">
    <property type="term" value="F:metal ion binding"/>
    <property type="evidence" value="ECO:0007669"/>
    <property type="project" value="UniProtKB-KW"/>
</dbReference>
<organism evidence="6 7">
    <name type="scientific">Cohnella fermenti</name>
    <dbReference type="NCBI Taxonomy" id="2565925"/>
    <lineage>
        <taxon>Bacteria</taxon>
        <taxon>Bacillati</taxon>
        <taxon>Bacillota</taxon>
        <taxon>Bacilli</taxon>
        <taxon>Bacillales</taxon>
        <taxon>Paenibacillaceae</taxon>
        <taxon>Cohnella</taxon>
    </lineage>
</organism>
<dbReference type="Gene3D" id="3.50.50.60">
    <property type="entry name" value="FAD/NAD(P)-binding domain"/>
    <property type="match status" value="1"/>
</dbReference>
<evidence type="ECO:0000256" key="1">
    <source>
        <dbReference type="ARBA" id="ARBA00022485"/>
    </source>
</evidence>
<dbReference type="OrthoDB" id="9777740at2"/>
<dbReference type="GO" id="GO:0051539">
    <property type="term" value="F:4 iron, 4 sulfur cluster binding"/>
    <property type="evidence" value="ECO:0007669"/>
    <property type="project" value="UniProtKB-KW"/>
</dbReference>
<sequence length="492" mass="54348">MAARRSEFEIAEFEIREMERTMQTIQTDVLIAGAGSGGFGAAIRLARANPDLSITVVEAMNRFGGSSTVGGVNCWEPGVGGPGIHYELYERLAREAAKIGIGKSEHAPTAAEPYGLSLIEPDGSYERTLRRSALDGAEWRRVHFEPDAMGAMMETMLRESGNVAILYGTRLTDAVRDGRVIQSVRAVHLRTGETTEYRARYYIDCTGGVHLARMAGCRTAYGEESKEAYREPSAPASASRVVNGVTLLYRLTKREAPAAAQPEPQADEEARSWMERMRPVAAIGAYPNGDWNVNVLPVMQGQEFHSLSYEEAMDICRRRIGAHWQKLRKLDFFADYRLRETFPLAGIRESHRLVGRHVLREQDVRAGFLRQDRREELIAYADHALDTHGESHIDGPNLKELAMPYGVPLDCLLPQELDNLIVATRGASFTHIAAASCRLSRTMMALGEAAGIATAIAVEAGTGYSAADAGLIRERLQLPAFEEKLKREWGLV</sequence>
<dbReference type="InterPro" id="IPR039650">
    <property type="entry name" value="HdrA-like"/>
</dbReference>
<comment type="caution">
    <text evidence="6">The sequence shown here is derived from an EMBL/GenBank/DDBJ whole genome shotgun (WGS) entry which is preliminary data.</text>
</comment>
<dbReference type="EMBL" id="SSOB01000006">
    <property type="protein sequence ID" value="THF82699.1"/>
    <property type="molecule type" value="Genomic_DNA"/>
</dbReference>
<dbReference type="InterPro" id="IPR036188">
    <property type="entry name" value="FAD/NAD-bd_sf"/>
</dbReference>
<evidence type="ECO:0000256" key="3">
    <source>
        <dbReference type="ARBA" id="ARBA00023002"/>
    </source>
</evidence>
<dbReference type="SUPFAM" id="SSF51905">
    <property type="entry name" value="FAD/NAD(P)-binding domain"/>
    <property type="match status" value="1"/>
</dbReference>
<evidence type="ECO:0000256" key="2">
    <source>
        <dbReference type="ARBA" id="ARBA00022723"/>
    </source>
</evidence>
<keyword evidence="2" id="KW-0479">Metal-binding</keyword>
<dbReference type="PANTHER" id="PTHR43498">
    <property type="entry name" value="FERREDOXIN:COB-COM HETERODISULFIDE REDUCTASE SUBUNIT A"/>
    <property type="match status" value="1"/>
</dbReference>
<protein>
    <submittedName>
        <fullName evidence="6">FAD-dependent oxidoreductase</fullName>
    </submittedName>
</protein>
<keyword evidence="7" id="KW-1185">Reference proteome</keyword>
<keyword evidence="5" id="KW-0411">Iron-sulfur</keyword>
<dbReference type="Proteomes" id="UP000310636">
    <property type="component" value="Unassembled WGS sequence"/>
</dbReference>
<keyword evidence="3" id="KW-0560">Oxidoreductase</keyword>
<keyword evidence="1" id="KW-0004">4Fe-4S</keyword>
<dbReference type="PANTHER" id="PTHR43498:SF1">
    <property type="entry name" value="COB--COM HETERODISULFIDE REDUCTASE IRON-SULFUR SUBUNIT A"/>
    <property type="match status" value="1"/>
</dbReference>
<dbReference type="Pfam" id="PF12831">
    <property type="entry name" value="FAD_oxidored"/>
    <property type="match status" value="1"/>
</dbReference>
<evidence type="ECO:0000256" key="5">
    <source>
        <dbReference type="ARBA" id="ARBA00023014"/>
    </source>
</evidence>
<keyword evidence="4" id="KW-0408">Iron</keyword>